<comment type="similarity">
    <text evidence="1">Belongs to the DNA2/NAM7 helicase family.</text>
</comment>
<keyword evidence="3" id="KW-0378">Hydrolase</keyword>
<dbReference type="Gene3D" id="3.40.960.10">
    <property type="entry name" value="VSR Endonuclease"/>
    <property type="match status" value="1"/>
</dbReference>
<evidence type="ECO:0000259" key="8">
    <source>
        <dbReference type="Pfam" id="PF18741"/>
    </source>
</evidence>
<dbReference type="InterPro" id="IPR041679">
    <property type="entry name" value="DNA2/NAM7-like_C"/>
</dbReference>
<dbReference type="InterPro" id="IPR011335">
    <property type="entry name" value="Restrct_endonuc-II-like"/>
</dbReference>
<dbReference type="InterPro" id="IPR025103">
    <property type="entry name" value="DUF4011"/>
</dbReference>
<dbReference type="EMBL" id="CAJNAQ010000002">
    <property type="protein sequence ID" value="CAE6485913.1"/>
    <property type="molecule type" value="Genomic_DNA"/>
</dbReference>
<dbReference type="InterPro" id="IPR050534">
    <property type="entry name" value="Coronavir_polyprotein_1ab"/>
</dbReference>
<dbReference type="PANTHER" id="PTHR43788">
    <property type="entry name" value="DNA2/NAM7 HELICASE FAMILY MEMBER"/>
    <property type="match status" value="1"/>
</dbReference>
<dbReference type="Pfam" id="PF18741">
    <property type="entry name" value="MTES_1575"/>
    <property type="match status" value="1"/>
</dbReference>
<organism evidence="9 10">
    <name type="scientific">Candidatus Nitrosotenuis uzonensis</name>
    <dbReference type="NCBI Taxonomy" id="1407055"/>
    <lineage>
        <taxon>Archaea</taxon>
        <taxon>Nitrososphaerota</taxon>
        <taxon>Candidatus Nitrosotenuis</taxon>
    </lineage>
</organism>
<dbReference type="SUPFAM" id="SSF52980">
    <property type="entry name" value="Restriction endonuclease-like"/>
    <property type="match status" value="1"/>
</dbReference>
<dbReference type="RefSeq" id="WP_205097649.1">
    <property type="nucleotide sequence ID" value="NZ_CAJNAQ010000002.1"/>
</dbReference>
<dbReference type="Pfam" id="PF13195">
    <property type="entry name" value="DUF4011"/>
    <property type="match status" value="1"/>
</dbReference>
<dbReference type="Gene3D" id="3.40.50.300">
    <property type="entry name" value="P-loop containing nucleotide triphosphate hydrolases"/>
    <property type="match status" value="3"/>
</dbReference>
<evidence type="ECO:0000256" key="2">
    <source>
        <dbReference type="ARBA" id="ARBA00022741"/>
    </source>
</evidence>
<dbReference type="Proteomes" id="UP000655759">
    <property type="component" value="Unassembled WGS sequence"/>
</dbReference>
<feature type="domain" description="DNA2/NAM7 helicase helicase" evidence="6">
    <location>
        <begin position="722"/>
        <end position="862"/>
    </location>
</feature>
<dbReference type="AlphaFoldDB" id="A0A812EZ18"/>
<feature type="domain" description="DNA2/NAM7 helicase helicase" evidence="6">
    <location>
        <begin position="334"/>
        <end position="397"/>
    </location>
</feature>
<gene>
    <name evidence="9" type="ORF">NUZ5A_20071</name>
</gene>
<name>A0A812EZ18_9ARCH</name>
<evidence type="ECO:0000256" key="3">
    <source>
        <dbReference type="ARBA" id="ARBA00022801"/>
    </source>
</evidence>
<evidence type="ECO:0000259" key="7">
    <source>
        <dbReference type="Pfam" id="PF13087"/>
    </source>
</evidence>
<dbReference type="GO" id="GO:0005524">
    <property type="term" value="F:ATP binding"/>
    <property type="evidence" value="ECO:0007669"/>
    <property type="project" value="UniProtKB-KW"/>
</dbReference>
<comment type="caution">
    <text evidence="9">The sequence shown here is derived from an EMBL/GenBank/DDBJ whole genome shotgun (WGS) entry which is preliminary data.</text>
</comment>
<feature type="domain" description="Restriction endonuclease type II-like" evidence="8">
    <location>
        <begin position="1147"/>
        <end position="1244"/>
    </location>
</feature>
<keyword evidence="2" id="KW-0547">Nucleotide-binding</keyword>
<dbReference type="GO" id="GO:0043139">
    <property type="term" value="F:5'-3' DNA helicase activity"/>
    <property type="evidence" value="ECO:0007669"/>
    <property type="project" value="TreeGrafter"/>
</dbReference>
<feature type="domain" description="DNA2/NAM7 helicase-like C-terminal" evidence="7">
    <location>
        <begin position="883"/>
        <end position="1085"/>
    </location>
</feature>
<dbReference type="CDD" id="cd18808">
    <property type="entry name" value="SF1_C_Upf1"/>
    <property type="match status" value="1"/>
</dbReference>
<dbReference type="InterPro" id="IPR049468">
    <property type="entry name" value="Restrct_endonuc-II-like_dom"/>
</dbReference>
<evidence type="ECO:0000256" key="5">
    <source>
        <dbReference type="ARBA" id="ARBA00022840"/>
    </source>
</evidence>
<dbReference type="GO" id="GO:0016787">
    <property type="term" value="F:hydrolase activity"/>
    <property type="evidence" value="ECO:0007669"/>
    <property type="project" value="UniProtKB-KW"/>
</dbReference>
<dbReference type="Pfam" id="PF13087">
    <property type="entry name" value="AAA_12"/>
    <property type="match status" value="1"/>
</dbReference>
<dbReference type="InterPro" id="IPR041677">
    <property type="entry name" value="DNA2/NAM7_AAA_11"/>
</dbReference>
<dbReference type="SUPFAM" id="SSF52540">
    <property type="entry name" value="P-loop containing nucleoside triphosphate hydrolases"/>
    <property type="match status" value="1"/>
</dbReference>
<accession>A0A812EZ18</accession>
<evidence type="ECO:0000256" key="4">
    <source>
        <dbReference type="ARBA" id="ARBA00022806"/>
    </source>
</evidence>
<evidence type="ECO:0000259" key="6">
    <source>
        <dbReference type="Pfam" id="PF13086"/>
    </source>
</evidence>
<evidence type="ECO:0000313" key="9">
    <source>
        <dbReference type="EMBL" id="CAE6485913.1"/>
    </source>
</evidence>
<keyword evidence="5" id="KW-0067">ATP-binding</keyword>
<evidence type="ECO:0000313" key="10">
    <source>
        <dbReference type="Proteomes" id="UP000655759"/>
    </source>
</evidence>
<sequence>MSIENDTERQKQIDKLIRNYKFYQDKLLQVTQKNRSVLLKKIYNKHNFELTQLDKIKEGTIEKIVSKTIKNIGATLNDKKDEGASQNILLDSIENDDADSARSKLKILSRNLMQIEEETGQQTGYLGFPFLQGHPNPDFYIRGPLVLFPISLEYKRQAKNGGWFFHLADKRPILNGALIAALKKKGGYQLPENYEETFDDLIEEMSNAKDENLEEYFFKKVNGWIKTIIPIDETKNQIQTVPLEPLSKEDLEKLEKQPFHLVNYKIIGNFPQADNEIYKDYNDLIKNANLLDVGVIGELIDIEDPDRETFDSGDPQIDIDNTKDIELNTILSSDSSQDEVILESKNSDLVVVRGPPGTGKSQVIVNLISDALTNNKKVLVVCQKRAALEVVKQRLGQVGLDRYVVFLEKELDDRLKMYAQLYGIIEEEPKPMSYSELTVDEISTKIDSCVQYLSGLGNALRKEYFGGATAQKIYTKADGQYNPVLDLSSVDLVLGWAELDGYIQKIQSVETAFKRFEDKSHPWFGRKDFAEFGIMEKSRLNEWLQKLIDLAPRCTLANNSKDQADLPLLFDIYLNHPGFLKTKRRGAAKEIEQILGIKVTDSFVSENFERVKNGIAFWKIFSDLLAVFDHKKQRELESMVTDTRSLVSYLTEMQSSLGEFDAMQELDKKKNEYEKSIFAILDQAKTRFNIDDDWFSRIKQEIYAYWLAKIEQENPILKGDPISNYQREKNELAKLMEQKRQIVTKTIQRKIEGVIHPRYMYGRNRTDEQKEWRAFSTELKKKRKVKPVRKLFQDYSHYLFQIAPCWLASPESVSKVFPLKRNLFDLVIVDEASQLAVERAIPFLYRARRAVIAGDEKQLPPFDLFQIREEELEDEDEEISDEKSLLELARTRYRTINLSWHYRSKYQDLINFSNHAFYEGLLNVAPNAINDPQHPPIRWIRCNGVWDHQTNAIEAKRVVDEIRNIWESKFEQEGAYPSIGVITFNERQQDLIKDFIETRLETDPEFLELYTSAHEGAKKDDSLFVKNIENVQGDERDIIIFSVGYAKDAEGRFANFFGTLSMKGGENRLNVAVTRARKEMIVVSSIEPADIKPTSKYDGPKRLRQFLEYAKMTNSLNEEGQRAVLAEINPDMERIGESKKAEFDSDFEIQVYKKLQERGHRVETQVGFSGYKIDLAVIHPHDENRYLLGIECDGASFHSAKSVRERDVMRQKFLEGKGWTIERIWSRNWWRNPKHEIDRIDAKINELVKGEVVQKW</sequence>
<dbReference type="InterPro" id="IPR027417">
    <property type="entry name" value="P-loop_NTPase"/>
</dbReference>
<keyword evidence="4 9" id="KW-0347">Helicase</keyword>
<reference evidence="9" key="1">
    <citation type="submission" date="2021-02" db="EMBL/GenBank/DDBJ databases">
        <authorList>
            <person name="Han P."/>
        </authorList>
    </citation>
    <scope>NUCLEOTIDE SEQUENCE</scope>
    <source>
        <strain evidence="9">Candidatus Nitrosotenuis uzonensis 5A</strain>
    </source>
</reference>
<dbReference type="PANTHER" id="PTHR43788:SF8">
    <property type="entry name" value="DNA-BINDING PROTEIN SMUBP-2"/>
    <property type="match status" value="1"/>
</dbReference>
<protein>
    <submittedName>
        <fullName evidence="9">Superfamily I helicase</fullName>
    </submittedName>
</protein>
<evidence type="ECO:0000256" key="1">
    <source>
        <dbReference type="ARBA" id="ARBA00007913"/>
    </source>
</evidence>
<dbReference type="Pfam" id="PF13086">
    <property type="entry name" value="AAA_11"/>
    <property type="match status" value="2"/>
</dbReference>
<dbReference type="FunFam" id="3.40.960.10:FF:000002">
    <property type="entry name" value="DNA helicase related protein"/>
    <property type="match status" value="1"/>
</dbReference>
<dbReference type="InterPro" id="IPR047187">
    <property type="entry name" value="SF1_C_Upf1"/>
</dbReference>
<proteinExistence type="inferred from homology"/>